<dbReference type="AlphaFoldDB" id="A0A8J2PT03"/>
<name>A0A8J2PT03_9HEXA</name>
<protein>
    <submittedName>
        <fullName evidence="2">Uncharacterized protein</fullName>
    </submittedName>
</protein>
<evidence type="ECO:0000313" key="3">
    <source>
        <dbReference type="Proteomes" id="UP000708208"/>
    </source>
</evidence>
<feature type="transmembrane region" description="Helical" evidence="1">
    <location>
        <begin position="42"/>
        <end position="63"/>
    </location>
</feature>
<reference evidence="2" key="1">
    <citation type="submission" date="2021-06" db="EMBL/GenBank/DDBJ databases">
        <authorList>
            <person name="Hodson N. C."/>
            <person name="Mongue J. A."/>
            <person name="Jaron S. K."/>
        </authorList>
    </citation>
    <scope>NUCLEOTIDE SEQUENCE</scope>
</reference>
<accession>A0A8J2PT03</accession>
<keyword evidence="1" id="KW-1133">Transmembrane helix</keyword>
<keyword evidence="3" id="KW-1185">Reference proteome</keyword>
<feature type="non-terminal residue" evidence="2">
    <location>
        <position position="1"/>
    </location>
</feature>
<dbReference type="Proteomes" id="UP000708208">
    <property type="component" value="Unassembled WGS sequence"/>
</dbReference>
<evidence type="ECO:0000256" key="1">
    <source>
        <dbReference type="SAM" id="Phobius"/>
    </source>
</evidence>
<gene>
    <name evidence="2" type="ORF">AFUS01_LOCUS42093</name>
</gene>
<proteinExistence type="predicted"/>
<dbReference type="EMBL" id="CAJVCH010564926">
    <property type="protein sequence ID" value="CAG7832409.1"/>
    <property type="molecule type" value="Genomic_DNA"/>
</dbReference>
<keyword evidence="1" id="KW-0472">Membrane</keyword>
<evidence type="ECO:0000313" key="2">
    <source>
        <dbReference type="EMBL" id="CAG7832409.1"/>
    </source>
</evidence>
<keyword evidence="1" id="KW-0812">Transmembrane</keyword>
<organism evidence="2 3">
    <name type="scientific">Allacma fusca</name>
    <dbReference type="NCBI Taxonomy" id="39272"/>
    <lineage>
        <taxon>Eukaryota</taxon>
        <taxon>Metazoa</taxon>
        <taxon>Ecdysozoa</taxon>
        <taxon>Arthropoda</taxon>
        <taxon>Hexapoda</taxon>
        <taxon>Collembola</taxon>
        <taxon>Symphypleona</taxon>
        <taxon>Sminthuridae</taxon>
        <taxon>Allacma</taxon>
    </lineage>
</organism>
<comment type="caution">
    <text evidence="2">The sequence shown here is derived from an EMBL/GenBank/DDBJ whole genome shotgun (WGS) entry which is preliminary data.</text>
</comment>
<sequence length="98" mass="10319">VPVNLAGVVRPGHNCGRFQQVFCGQDDSTTEASALEESPGCAIVVGVGIGVVGLGVVGAFLYWKRWQILDALCDRIARLVGVLEAVLQGTIQQPDIPC</sequence>